<evidence type="ECO:0000313" key="2">
    <source>
        <dbReference type="Proteomes" id="UP001558713"/>
    </source>
</evidence>
<protein>
    <submittedName>
        <fullName evidence="1">Ribonuclease H protein</fullName>
    </submittedName>
</protein>
<dbReference type="Proteomes" id="UP001558713">
    <property type="component" value="Unassembled WGS sequence"/>
</dbReference>
<dbReference type="AlphaFoldDB" id="A0ABD1AZV5"/>
<evidence type="ECO:0000313" key="1">
    <source>
        <dbReference type="EMBL" id="KAL1204376.1"/>
    </source>
</evidence>
<organism evidence="1 2">
    <name type="scientific">Cardamine amara subsp. amara</name>
    <dbReference type="NCBI Taxonomy" id="228776"/>
    <lineage>
        <taxon>Eukaryota</taxon>
        <taxon>Viridiplantae</taxon>
        <taxon>Streptophyta</taxon>
        <taxon>Embryophyta</taxon>
        <taxon>Tracheophyta</taxon>
        <taxon>Spermatophyta</taxon>
        <taxon>Magnoliopsida</taxon>
        <taxon>eudicotyledons</taxon>
        <taxon>Gunneridae</taxon>
        <taxon>Pentapetalae</taxon>
        <taxon>rosids</taxon>
        <taxon>malvids</taxon>
        <taxon>Brassicales</taxon>
        <taxon>Brassicaceae</taxon>
        <taxon>Cardamineae</taxon>
        <taxon>Cardamine</taxon>
    </lineage>
</organism>
<gene>
    <name evidence="1" type="ORF">V5N11_034631</name>
</gene>
<reference evidence="1 2" key="1">
    <citation type="submission" date="2024-04" db="EMBL/GenBank/DDBJ databases">
        <title>Genome assembly C_amara_ONT_v2.</title>
        <authorList>
            <person name="Yant L."/>
            <person name="Moore C."/>
            <person name="Slenker M."/>
        </authorList>
    </citation>
    <scope>NUCLEOTIDE SEQUENCE [LARGE SCALE GENOMIC DNA]</scope>
    <source>
        <tissue evidence="1">Leaf</tissue>
    </source>
</reference>
<dbReference type="EMBL" id="JBANAX010000538">
    <property type="protein sequence ID" value="KAL1204376.1"/>
    <property type="molecule type" value="Genomic_DNA"/>
</dbReference>
<name>A0ABD1AZV5_CARAN</name>
<comment type="caution">
    <text evidence="1">The sequence shown here is derived from an EMBL/GenBank/DDBJ whole genome shotgun (WGS) entry which is preliminary data.</text>
</comment>
<proteinExistence type="predicted"/>
<keyword evidence="2" id="KW-1185">Reference proteome</keyword>
<accession>A0ABD1AZV5</accession>
<sequence>MFEFIVKKVKERTSGWHHKFLSEGGKEVLLKAVALAMPTYAMSCFKLPVSICEEIDYTLSKFWWGSDNGKRKMSWVGEETKLTQERRWSWL</sequence>
<dbReference type="PANTHER" id="PTHR33116">
    <property type="entry name" value="REVERSE TRANSCRIPTASE ZINC-BINDING DOMAIN-CONTAINING PROTEIN-RELATED-RELATED"/>
    <property type="match status" value="1"/>
</dbReference>
<dbReference type="PANTHER" id="PTHR33116:SF86">
    <property type="entry name" value="REVERSE TRANSCRIPTASE DOMAIN-CONTAINING PROTEIN"/>
    <property type="match status" value="1"/>
</dbReference>